<dbReference type="Proteomes" id="UP000286288">
    <property type="component" value="Unassembled WGS sequence"/>
</dbReference>
<accession>A0A1G9BVN5</accession>
<feature type="transmembrane region" description="Helical" evidence="1">
    <location>
        <begin position="76"/>
        <end position="98"/>
    </location>
</feature>
<evidence type="ECO:0000313" key="4">
    <source>
        <dbReference type="Proteomes" id="UP000286288"/>
    </source>
</evidence>
<feature type="transmembrane region" description="Helical" evidence="1">
    <location>
        <begin position="6"/>
        <end position="24"/>
    </location>
</feature>
<sequence length="108" mass="12244">MLNPYFAFGVPAFLLVLYAAFALFRRSSDIPYLGFVLFIIAGFLTGFSLQVIQQAINEVEKTSLEHVQETHLYSPYLLAIPLIVGILLLIVNLIRGYLKVKNVRLRTK</sequence>
<evidence type="ECO:0000313" key="5">
    <source>
        <dbReference type="Proteomes" id="UP000422837"/>
    </source>
</evidence>
<evidence type="ECO:0000256" key="1">
    <source>
        <dbReference type="SAM" id="Phobius"/>
    </source>
</evidence>
<proteinExistence type="predicted"/>
<dbReference type="Proteomes" id="UP000422837">
    <property type="component" value="Chromosome"/>
</dbReference>
<evidence type="ECO:0000313" key="2">
    <source>
        <dbReference type="EMBL" id="QGN29669.1"/>
    </source>
</evidence>
<organism evidence="3 4">
    <name type="scientific">Enterococcus casseliflavus</name>
    <name type="common">Enterococcus flavescens</name>
    <dbReference type="NCBI Taxonomy" id="37734"/>
    <lineage>
        <taxon>Bacteria</taxon>
        <taxon>Bacillati</taxon>
        <taxon>Bacillota</taxon>
        <taxon>Bacilli</taxon>
        <taxon>Lactobacillales</taxon>
        <taxon>Enterococcaceae</taxon>
        <taxon>Enterococcus</taxon>
    </lineage>
</organism>
<protein>
    <submittedName>
        <fullName evidence="3">Uncharacterized protein</fullName>
    </submittedName>
</protein>
<reference evidence="2 5" key="2">
    <citation type="submission" date="2019-11" db="EMBL/GenBank/DDBJ databases">
        <title>Detection and genome characteristic of a blood enterococcus casselifavus isolate from Zhengzhou,china.</title>
        <authorList>
            <person name="Wen P."/>
        </authorList>
    </citation>
    <scope>NUCLEOTIDE SEQUENCE [LARGE SCALE GENOMIC DNA]</scope>
    <source>
        <strain evidence="2 5">EC291</strain>
    </source>
</reference>
<dbReference type="GeneID" id="15142224"/>
<keyword evidence="1" id="KW-0472">Membrane</keyword>
<dbReference type="RefSeq" id="WP_010748384.1">
    <property type="nucleotide sequence ID" value="NZ_BJMG01000005.1"/>
</dbReference>
<feature type="transmembrane region" description="Helical" evidence="1">
    <location>
        <begin position="31"/>
        <end position="56"/>
    </location>
</feature>
<evidence type="ECO:0000313" key="3">
    <source>
        <dbReference type="EMBL" id="RHK07684.1"/>
    </source>
</evidence>
<reference evidence="3 4" key="1">
    <citation type="submission" date="2018-08" db="EMBL/GenBank/DDBJ databases">
        <title>A genome reference for cultivated species of the human gut microbiota.</title>
        <authorList>
            <person name="Zou Y."/>
            <person name="Xue W."/>
            <person name="Luo G."/>
        </authorList>
    </citation>
    <scope>NUCLEOTIDE SEQUENCE [LARGE SCALE GENOMIC DNA]</scope>
    <source>
        <strain evidence="3 4">AF48-16</strain>
    </source>
</reference>
<dbReference type="EMBL" id="QRMZ01000003">
    <property type="protein sequence ID" value="RHK07684.1"/>
    <property type="molecule type" value="Genomic_DNA"/>
</dbReference>
<keyword evidence="1" id="KW-0812">Transmembrane</keyword>
<dbReference type="OrthoDB" id="2187313at2"/>
<name>A0A1G9BVN5_ENTCA</name>
<keyword evidence="1" id="KW-1133">Transmembrane helix</keyword>
<dbReference type="AlphaFoldDB" id="A0A1G9BVN5"/>
<dbReference type="EMBL" id="CP046123">
    <property type="protein sequence ID" value="QGN29669.1"/>
    <property type="molecule type" value="Genomic_DNA"/>
</dbReference>
<gene>
    <name evidence="3" type="ORF">DW084_03160</name>
    <name evidence="2" type="ORF">GFU50_09175</name>
</gene>